<dbReference type="PANTHER" id="PTHR46246:SF1">
    <property type="entry name" value="GUANOSINE-3',5'-BIS(DIPHOSPHATE) 3'-PYROPHOSPHOHYDROLASE MESH1"/>
    <property type="match status" value="1"/>
</dbReference>
<gene>
    <name evidence="13" type="primary">spoT</name>
    <name evidence="13" type="ORF">DDB_G0287233</name>
</gene>
<evidence type="ECO:0000256" key="6">
    <source>
        <dbReference type="ARBA" id="ARBA00037781"/>
    </source>
</evidence>
<organism evidence="13 14">
    <name type="scientific">Dictyostelium discoideum</name>
    <name type="common">Social amoeba</name>
    <dbReference type="NCBI Taxonomy" id="44689"/>
    <lineage>
        <taxon>Eukaryota</taxon>
        <taxon>Amoebozoa</taxon>
        <taxon>Evosea</taxon>
        <taxon>Eumycetozoa</taxon>
        <taxon>Dictyostelia</taxon>
        <taxon>Dictyosteliales</taxon>
        <taxon>Dictyosteliaceae</taxon>
        <taxon>Dictyostelium</taxon>
    </lineage>
</organism>
<sequence length="208" mass="24110">MDNEHLIQLMKSIDFSCKKHRDQRRKDSHSTPYINHPIGVAYNLIKAGVYDSDILQAAILHDTIEDTQTTKEEIIKEFGERVASYVMDVTDDKSLSKQERKKHQIEHALHIQNESKLVKMADKLFNLRDIQTNAPPSWSVDVIQGYFVWAKAVINNLRGQNQWLESQLDEIFNSTFTFKGSQYPTIPCTPDKEPEILENYYKILVGKD</sequence>
<dbReference type="SMR" id="Q54KN3"/>
<accession>Q54KN3</accession>
<dbReference type="HOGENOM" id="CLU_084517_1_0_1"/>
<dbReference type="InterPro" id="IPR003607">
    <property type="entry name" value="HD/PDEase_dom"/>
</dbReference>
<evidence type="ECO:0000256" key="1">
    <source>
        <dbReference type="ARBA" id="ARBA00001936"/>
    </source>
</evidence>
<evidence type="ECO:0000256" key="8">
    <source>
        <dbReference type="ARBA" id="ARBA00040793"/>
    </source>
</evidence>
<dbReference type="PANTHER" id="PTHR46246">
    <property type="entry name" value="GUANOSINE-3',5'-BIS(DIPHOSPHATE) 3'-PYROPHOSPHOHYDROLASE MESH1"/>
    <property type="match status" value="1"/>
</dbReference>
<dbReference type="KEGG" id="ddi:DDB_G0287233"/>
<comment type="cofactor">
    <cofactor evidence="1">
        <name>Mn(2+)</name>
        <dbReference type="ChEBI" id="CHEBI:29035"/>
    </cofactor>
</comment>
<dbReference type="InterPro" id="IPR052194">
    <property type="entry name" value="MESH1"/>
</dbReference>
<dbReference type="GO" id="GO:0046872">
    <property type="term" value="F:metal ion binding"/>
    <property type="evidence" value="ECO:0007669"/>
    <property type="project" value="UniProtKB-KW"/>
</dbReference>
<dbReference type="SMART" id="SM00471">
    <property type="entry name" value="HDc"/>
    <property type="match status" value="1"/>
</dbReference>
<dbReference type="dictyBase" id="DDB_G0287233">
    <property type="gene designation" value="spoT"/>
</dbReference>
<evidence type="ECO:0000256" key="9">
    <source>
        <dbReference type="ARBA" id="ARBA00041464"/>
    </source>
</evidence>
<name>Q54KN3_DICDI</name>
<dbReference type="PaxDb" id="44689-DDB0230182"/>
<evidence type="ECO:0000256" key="7">
    <source>
        <dbReference type="ARBA" id="ARBA00038354"/>
    </source>
</evidence>
<dbReference type="SUPFAM" id="SSF109604">
    <property type="entry name" value="HD-domain/PDEase-like"/>
    <property type="match status" value="1"/>
</dbReference>
<evidence type="ECO:0000256" key="10">
    <source>
        <dbReference type="ARBA" id="ARBA00041770"/>
    </source>
</evidence>
<dbReference type="GeneID" id="8626021"/>
<keyword evidence="4" id="KW-0464">Manganese</keyword>
<dbReference type="RefSeq" id="XP_637324.1">
    <property type="nucleotide sequence ID" value="XM_632232.1"/>
</dbReference>
<dbReference type="AlphaFoldDB" id="Q54KN3"/>
<dbReference type="Pfam" id="PF13328">
    <property type="entry name" value="HD_4"/>
    <property type="match status" value="1"/>
</dbReference>
<evidence type="ECO:0000313" key="14">
    <source>
        <dbReference type="Proteomes" id="UP000002195"/>
    </source>
</evidence>
<dbReference type="CDD" id="cd00077">
    <property type="entry name" value="HDc"/>
    <property type="match status" value="1"/>
</dbReference>
<reference evidence="13 14" key="1">
    <citation type="journal article" date="2005" name="Nature">
        <title>The genome of the social amoeba Dictyostelium discoideum.</title>
        <authorList>
            <consortium name="The Dictyostelium discoideum Sequencing Consortium"/>
            <person name="Eichinger L."/>
            <person name="Pachebat J.A."/>
            <person name="Glockner G."/>
            <person name="Rajandream M.A."/>
            <person name="Sucgang R."/>
            <person name="Berriman M."/>
            <person name="Song J."/>
            <person name="Olsen R."/>
            <person name="Szafranski K."/>
            <person name="Xu Q."/>
            <person name="Tunggal B."/>
            <person name="Kummerfeld S."/>
            <person name="Madera M."/>
            <person name="Konfortov B.A."/>
            <person name="Rivero F."/>
            <person name="Bankier A.T."/>
            <person name="Lehmann R."/>
            <person name="Hamlin N."/>
            <person name="Davies R."/>
            <person name="Gaudet P."/>
            <person name="Fey P."/>
            <person name="Pilcher K."/>
            <person name="Chen G."/>
            <person name="Saunders D."/>
            <person name="Sodergren E."/>
            <person name="Davis P."/>
            <person name="Kerhornou A."/>
            <person name="Nie X."/>
            <person name="Hall N."/>
            <person name="Anjard C."/>
            <person name="Hemphill L."/>
            <person name="Bason N."/>
            <person name="Farbrother P."/>
            <person name="Desany B."/>
            <person name="Just E."/>
            <person name="Morio T."/>
            <person name="Rost R."/>
            <person name="Churcher C."/>
            <person name="Cooper J."/>
            <person name="Haydock S."/>
            <person name="van Driessche N."/>
            <person name="Cronin A."/>
            <person name="Goodhead I."/>
            <person name="Muzny D."/>
            <person name="Mourier T."/>
            <person name="Pain A."/>
            <person name="Lu M."/>
            <person name="Harper D."/>
            <person name="Lindsay R."/>
            <person name="Hauser H."/>
            <person name="James K."/>
            <person name="Quiles M."/>
            <person name="Madan Babu M."/>
            <person name="Saito T."/>
            <person name="Buchrieser C."/>
            <person name="Wardroper A."/>
            <person name="Felder M."/>
            <person name="Thangavelu M."/>
            <person name="Johnson D."/>
            <person name="Knights A."/>
            <person name="Loulseged H."/>
            <person name="Mungall K."/>
            <person name="Oliver K."/>
            <person name="Price C."/>
            <person name="Quail M.A."/>
            <person name="Urushihara H."/>
            <person name="Hernandez J."/>
            <person name="Rabbinowitsch E."/>
            <person name="Steffen D."/>
            <person name="Sanders M."/>
            <person name="Ma J."/>
            <person name="Kohara Y."/>
            <person name="Sharp S."/>
            <person name="Simmonds M."/>
            <person name="Spiegler S."/>
            <person name="Tivey A."/>
            <person name="Sugano S."/>
            <person name="White B."/>
            <person name="Walker D."/>
            <person name="Woodward J."/>
            <person name="Winckler T."/>
            <person name="Tanaka Y."/>
            <person name="Shaulsky G."/>
            <person name="Schleicher M."/>
            <person name="Weinstock G."/>
            <person name="Rosenthal A."/>
            <person name="Cox E.C."/>
            <person name="Chisholm R.L."/>
            <person name="Gibbs R."/>
            <person name="Loomis W.F."/>
            <person name="Platzer M."/>
            <person name="Kay R.R."/>
            <person name="Williams J."/>
            <person name="Dear P.H."/>
            <person name="Noegel A.A."/>
            <person name="Barrell B."/>
            <person name="Kuspa A."/>
        </authorList>
    </citation>
    <scope>NUCLEOTIDE SEQUENCE [LARGE SCALE GENOMIC DNA]</scope>
    <source>
        <strain evidence="13 14">AX4</strain>
    </source>
</reference>
<keyword evidence="3" id="KW-0378">Hydrolase</keyword>
<dbReference type="GO" id="GO:0008893">
    <property type="term" value="F:guanosine-3',5'-bis(diphosphate) 3'-diphosphatase activity"/>
    <property type="evidence" value="ECO:0000318"/>
    <property type="project" value="GO_Central"/>
</dbReference>
<comment type="caution">
    <text evidence="13">The sequence shown here is derived from an EMBL/GenBank/DDBJ whole genome shotgun (WGS) entry which is preliminary data.</text>
</comment>
<evidence type="ECO:0000256" key="2">
    <source>
        <dbReference type="ARBA" id="ARBA00022723"/>
    </source>
</evidence>
<comment type="similarity">
    <text evidence="7">Belongs to the MESH1 family.</text>
</comment>
<dbReference type="Gene3D" id="1.10.3210.10">
    <property type="entry name" value="Hypothetical protein af1432"/>
    <property type="match status" value="1"/>
</dbReference>
<dbReference type="VEuPathDB" id="AmoebaDB:DDB_G0287233"/>
<dbReference type="STRING" id="44689.Q54KN3"/>
<proteinExistence type="inferred from homology"/>
<dbReference type="InParanoid" id="Q54KN3"/>
<comment type="function">
    <text evidence="6">ppGpp hydrolyzing enzyme involved in starvation response.</text>
</comment>
<evidence type="ECO:0000256" key="5">
    <source>
        <dbReference type="ARBA" id="ARBA00024387"/>
    </source>
</evidence>
<keyword evidence="14" id="KW-1185">Reference proteome</keyword>
<feature type="domain" description="HD/PDEase" evidence="12">
    <location>
        <begin position="29"/>
        <end position="136"/>
    </location>
</feature>
<evidence type="ECO:0000256" key="3">
    <source>
        <dbReference type="ARBA" id="ARBA00022801"/>
    </source>
</evidence>
<dbReference type="eggNOG" id="KOG1157">
    <property type="taxonomic scope" value="Eukaryota"/>
</dbReference>
<comment type="catalytic activity">
    <reaction evidence="11">
        <text>guanosine 3',5'-bis(diphosphate) + H2O = GDP + diphosphate + H(+)</text>
        <dbReference type="Rhea" id="RHEA:14253"/>
        <dbReference type="ChEBI" id="CHEBI:15377"/>
        <dbReference type="ChEBI" id="CHEBI:15378"/>
        <dbReference type="ChEBI" id="CHEBI:33019"/>
        <dbReference type="ChEBI" id="CHEBI:58189"/>
        <dbReference type="ChEBI" id="CHEBI:77828"/>
        <dbReference type="EC" id="3.1.7.2"/>
    </reaction>
</comment>
<dbReference type="EC" id="3.1.7.2" evidence="5"/>
<evidence type="ECO:0000256" key="4">
    <source>
        <dbReference type="ARBA" id="ARBA00023211"/>
    </source>
</evidence>
<protein>
    <recommendedName>
        <fullName evidence="8">Guanosine-3',5'-bis(diphosphate) 3'-pyrophosphohydrolase MESH1</fullName>
        <ecNumber evidence="5">3.1.7.2</ecNumber>
    </recommendedName>
    <alternativeName>
        <fullName evidence="9">Metazoan SpoT homolog 1</fullName>
    </alternativeName>
    <alternativeName>
        <fullName evidence="10">Penta-phosphate guanosine-3'-pyrophosphohydrolase</fullName>
    </alternativeName>
</protein>
<dbReference type="PhylomeDB" id="Q54KN3"/>
<dbReference type="EMBL" id="AAFI02000099">
    <property type="protein sequence ID" value="EAL63818.1"/>
    <property type="molecule type" value="Genomic_DNA"/>
</dbReference>
<keyword evidence="2" id="KW-0479">Metal-binding</keyword>
<dbReference type="Proteomes" id="UP000002195">
    <property type="component" value="Unassembled WGS sequence"/>
</dbReference>
<evidence type="ECO:0000256" key="11">
    <source>
        <dbReference type="ARBA" id="ARBA00047968"/>
    </source>
</evidence>
<evidence type="ECO:0000313" key="13">
    <source>
        <dbReference type="EMBL" id="EAL63818.1"/>
    </source>
</evidence>
<dbReference type="FunFam" id="1.10.3210.10:FF:000012">
    <property type="entry name" value="HD domain containing 3"/>
    <property type="match status" value="1"/>
</dbReference>
<dbReference type="OMA" id="YITHPIG"/>
<evidence type="ECO:0000259" key="12">
    <source>
        <dbReference type="SMART" id="SM00471"/>
    </source>
</evidence>